<accession>A0ABY6D5J8</accession>
<dbReference type="RefSeq" id="WP_263052068.1">
    <property type="nucleotide sequence ID" value="NZ_CP106735.1"/>
</dbReference>
<dbReference type="EMBL" id="CP106735">
    <property type="protein sequence ID" value="UXX80338.1"/>
    <property type="molecule type" value="Genomic_DNA"/>
</dbReference>
<organism evidence="1 2">
    <name type="scientific">Reichenbachiella carrageenanivorans</name>
    <dbReference type="NCBI Taxonomy" id="2979869"/>
    <lineage>
        <taxon>Bacteria</taxon>
        <taxon>Pseudomonadati</taxon>
        <taxon>Bacteroidota</taxon>
        <taxon>Cytophagia</taxon>
        <taxon>Cytophagales</taxon>
        <taxon>Reichenbachiellaceae</taxon>
        <taxon>Reichenbachiella</taxon>
    </lineage>
</organism>
<gene>
    <name evidence="1" type="ORF">N7E81_04395</name>
</gene>
<name>A0ABY6D5J8_9BACT</name>
<evidence type="ECO:0000313" key="1">
    <source>
        <dbReference type="EMBL" id="UXX80338.1"/>
    </source>
</evidence>
<keyword evidence="2" id="KW-1185">Reference proteome</keyword>
<evidence type="ECO:0008006" key="3">
    <source>
        <dbReference type="Google" id="ProtNLM"/>
    </source>
</evidence>
<sequence length="73" mass="8394">MVLSPFRTYTDPLDAEELIDVLQTNHIPFERTFEKSSEADDYIGSNPFDSNIVIRIAAEYFDRANEICQGHNL</sequence>
<protein>
    <recommendedName>
        <fullName evidence="3">DUF2007 domain-containing protein</fullName>
    </recommendedName>
</protein>
<evidence type="ECO:0000313" key="2">
    <source>
        <dbReference type="Proteomes" id="UP001062165"/>
    </source>
</evidence>
<dbReference type="Proteomes" id="UP001062165">
    <property type="component" value="Chromosome"/>
</dbReference>
<proteinExistence type="predicted"/>
<reference evidence="1" key="1">
    <citation type="submission" date="2022-10" db="EMBL/GenBank/DDBJ databases">
        <title>Comparative genomics and taxonomic characterization of three novel marine species of genus Reichenbachiella exhibiting antioxidant and polysaccharide degradation activities.</title>
        <authorList>
            <person name="Muhammad N."/>
            <person name="Lee Y.-J."/>
            <person name="Ko J."/>
            <person name="Kim S.-G."/>
        </authorList>
    </citation>
    <scope>NUCLEOTIDE SEQUENCE</scope>
    <source>
        <strain evidence="1">Wsw4-B4</strain>
    </source>
</reference>